<dbReference type="InterPro" id="IPR037061">
    <property type="entry name" value="Lytic_TGlycoase_superhlx_L_sf"/>
</dbReference>
<dbReference type="InterPro" id="IPR008939">
    <property type="entry name" value="Lytic_TGlycosylase_superhlx_U"/>
</dbReference>
<dbReference type="CDD" id="cd13401">
    <property type="entry name" value="Slt70-like"/>
    <property type="match status" value="1"/>
</dbReference>
<protein>
    <submittedName>
        <fullName evidence="6">Soluble lytic murein transglycosylase</fullName>
    </submittedName>
</protein>
<evidence type="ECO:0000256" key="3">
    <source>
        <dbReference type="SAM" id="SignalP"/>
    </source>
</evidence>
<dbReference type="PANTHER" id="PTHR37423">
    <property type="entry name" value="SOLUBLE LYTIC MUREIN TRANSGLYCOSYLASE-RELATED"/>
    <property type="match status" value="1"/>
</dbReference>
<dbReference type="InterPro" id="IPR012289">
    <property type="entry name" value="Lytic_TGlycosylase_superhlx_L"/>
</dbReference>
<evidence type="ECO:0000313" key="7">
    <source>
        <dbReference type="Proteomes" id="UP000242133"/>
    </source>
</evidence>
<sequence>MVTPRNILLIGSLLTLPAQAMASQSLVDLRQTFIQSYDAAVAEPGNVSAALHKALGVYPLYPYLEYQVLRSTLDTQSNDRINDFLQRNSDTPLYGRLLFAWAKHTGTQGQWDQFQQAWERIQKPDTSLKCLQGQYQLQQSNTASAWEQARQLWTVGHSQPDICDPLFDAWLKSDNFTSADALQRYRAALIGGRESLAAYIKRFIKDEQHLAAATHIQALYLEPRALLDQPEQLTADTTNADALLNMAVKRLARSDLQAAIQLWIRDRERLNIASSEWEPLSTYLGVWLSKRFPDTEGRALLTQLDPNKQYPKLTEWRIRLALTDQDWAAVSQLIDSLPDTERSNDRWRYWQAIANHHLQDKQQDALLISLAKERSFYGFMAAQFLGKPYQLNDSASRFPQAQLDTLAQTPAFVRMQELLTLERYSDARSEWNLATAEMTPQEVHRAAHLVSQWGWYHQGIRGAISSKQWNDMLIRFPNPYPELYQRHADSQAIDPAWALAVTRQESAFWMGAKSRVGARGLMQLMPATARATARRHDIPLSNLAALSEPDTNIQLGTAYLGEVAQRFNGNLAYASAAYNAGPSRVSRWLDARGTLPLDIWIETIPYDETRNYVQNVLSFRVIYERMADQPVALFSEQEFATLALRQQE</sequence>
<dbReference type="Gene3D" id="1.10.530.10">
    <property type="match status" value="1"/>
</dbReference>
<dbReference type="RefSeq" id="WP_170069269.1">
    <property type="nucleotide sequence ID" value="NZ_PYGI01000006.1"/>
</dbReference>
<evidence type="ECO:0000256" key="1">
    <source>
        <dbReference type="ARBA" id="ARBA00007734"/>
    </source>
</evidence>
<dbReference type="InterPro" id="IPR008258">
    <property type="entry name" value="Transglycosylase_SLT_dom_1"/>
</dbReference>
<feature type="signal peptide" evidence="3">
    <location>
        <begin position="1"/>
        <end position="22"/>
    </location>
</feature>
<evidence type="ECO:0000259" key="4">
    <source>
        <dbReference type="Pfam" id="PF01464"/>
    </source>
</evidence>
<accession>A0A2P8EZI0</accession>
<reference evidence="6 7" key="1">
    <citation type="submission" date="2018-03" db="EMBL/GenBank/DDBJ databases">
        <title>Genomic Encyclopedia of Archaeal and Bacterial Type Strains, Phase II (KMG-II): from individual species to whole genera.</title>
        <authorList>
            <person name="Goeker M."/>
        </authorList>
    </citation>
    <scope>NUCLEOTIDE SEQUENCE [LARGE SCALE GENOMIC DNA]</scope>
    <source>
        <strain evidence="6 7">DSM 17586</strain>
    </source>
</reference>
<feature type="chain" id="PRO_5015129436" evidence="3">
    <location>
        <begin position="23"/>
        <end position="648"/>
    </location>
</feature>
<feature type="domain" description="Transglycosylase SLT" evidence="4">
    <location>
        <begin position="484"/>
        <end position="595"/>
    </location>
</feature>
<organism evidence="6 7">
    <name type="scientific">Marinobacterium halophilum</name>
    <dbReference type="NCBI Taxonomy" id="267374"/>
    <lineage>
        <taxon>Bacteria</taxon>
        <taxon>Pseudomonadati</taxon>
        <taxon>Pseudomonadota</taxon>
        <taxon>Gammaproteobacteria</taxon>
        <taxon>Oceanospirillales</taxon>
        <taxon>Oceanospirillaceae</taxon>
        <taxon>Marinobacterium</taxon>
    </lineage>
</organism>
<comment type="similarity">
    <text evidence="1">Belongs to the transglycosylase Slt family.</text>
</comment>
<evidence type="ECO:0000256" key="2">
    <source>
        <dbReference type="ARBA" id="ARBA00022729"/>
    </source>
</evidence>
<keyword evidence="7" id="KW-1185">Reference proteome</keyword>
<dbReference type="InterPro" id="IPR023346">
    <property type="entry name" value="Lysozyme-like_dom_sf"/>
</dbReference>
<dbReference type="Pfam" id="PF01464">
    <property type="entry name" value="SLT"/>
    <property type="match status" value="1"/>
</dbReference>
<dbReference type="Pfam" id="PF14718">
    <property type="entry name" value="SLT_L"/>
    <property type="match status" value="1"/>
</dbReference>
<dbReference type="Gene3D" id="1.25.20.10">
    <property type="entry name" value="Bacterial muramidases"/>
    <property type="match status" value="1"/>
</dbReference>
<dbReference type="SUPFAM" id="SSF48435">
    <property type="entry name" value="Bacterial muramidases"/>
    <property type="match status" value="1"/>
</dbReference>
<dbReference type="Proteomes" id="UP000242133">
    <property type="component" value="Unassembled WGS sequence"/>
</dbReference>
<evidence type="ECO:0000259" key="5">
    <source>
        <dbReference type="Pfam" id="PF14718"/>
    </source>
</evidence>
<dbReference type="AlphaFoldDB" id="A0A2P8EZI0"/>
<comment type="caution">
    <text evidence="6">The sequence shown here is derived from an EMBL/GenBank/DDBJ whole genome shotgun (WGS) entry which is preliminary data.</text>
</comment>
<dbReference type="GO" id="GO:0004553">
    <property type="term" value="F:hydrolase activity, hydrolyzing O-glycosyl compounds"/>
    <property type="evidence" value="ECO:0007669"/>
    <property type="project" value="InterPro"/>
</dbReference>
<gene>
    <name evidence="6" type="ORF">CLV44_10642</name>
</gene>
<proteinExistence type="inferred from homology"/>
<dbReference type="EMBL" id="PYGI01000006">
    <property type="protein sequence ID" value="PSL14866.1"/>
    <property type="molecule type" value="Genomic_DNA"/>
</dbReference>
<dbReference type="SUPFAM" id="SSF53955">
    <property type="entry name" value="Lysozyme-like"/>
    <property type="match status" value="1"/>
</dbReference>
<dbReference type="Gene3D" id="1.10.1240.20">
    <property type="entry name" value="Lytic transglycosylase, superhelical linker domain"/>
    <property type="match status" value="1"/>
</dbReference>
<dbReference type="PANTHER" id="PTHR37423:SF5">
    <property type="entry name" value="SOLUBLE LYTIC MUREIN TRANSGLYCOSYLASE"/>
    <property type="match status" value="1"/>
</dbReference>
<keyword evidence="2 3" id="KW-0732">Signal</keyword>
<feature type="domain" description="Lytic transglycosylase superhelical linker" evidence="5">
    <location>
        <begin position="406"/>
        <end position="472"/>
    </location>
</feature>
<dbReference type="GO" id="GO:0042597">
    <property type="term" value="C:periplasmic space"/>
    <property type="evidence" value="ECO:0007669"/>
    <property type="project" value="InterPro"/>
</dbReference>
<name>A0A2P8EZI0_9GAMM</name>
<evidence type="ECO:0000313" key="6">
    <source>
        <dbReference type="EMBL" id="PSL14866.1"/>
    </source>
</evidence>